<dbReference type="PROSITE" id="PS51257">
    <property type="entry name" value="PROKAR_LIPOPROTEIN"/>
    <property type="match status" value="1"/>
</dbReference>
<dbReference type="InterPro" id="IPR010664">
    <property type="entry name" value="LipoPS_assembly_LptC-rel"/>
</dbReference>
<gene>
    <name evidence="1" type="primary">lptC</name>
    <name evidence="1" type="ORF">IDJ76_13190</name>
</gene>
<dbReference type="Proteomes" id="UP000619078">
    <property type="component" value="Unassembled WGS sequence"/>
</dbReference>
<protein>
    <submittedName>
        <fullName evidence="1">LPS export ABC transporter periplasmic protein LptC</fullName>
    </submittedName>
</protein>
<sequence>MQQGQVKYLKLYLPAIVMCLFLFGACENDLNKVRAIAAADSTKDISQTVGVEMLFSDSAIVKLKLTAPLSISYKDKKKQPITLMPHGVKVVFYDVDIKQIGNIVADTGIQRETEKLIIFRKNVVATNPEGTVYKSEELIYDQGKKQIYSTKNVLMTKVGGDQMTGTSFVSDDKLLHPIFQNATAVIHVDNSIAQ</sequence>
<proteinExistence type="predicted"/>
<dbReference type="Pfam" id="PF06835">
    <property type="entry name" value="LptC"/>
    <property type="match status" value="1"/>
</dbReference>
<name>A0A926NT00_9SPHI</name>
<evidence type="ECO:0000313" key="1">
    <source>
        <dbReference type="EMBL" id="MBD1394057.1"/>
    </source>
</evidence>
<reference evidence="1" key="1">
    <citation type="submission" date="2020-09" db="EMBL/GenBank/DDBJ databases">
        <title>Novel species of Mucilaginibacter isolated from a glacier on the Tibetan Plateau.</title>
        <authorList>
            <person name="Liu Q."/>
            <person name="Xin Y.-H."/>
        </authorList>
    </citation>
    <scope>NUCLEOTIDE SEQUENCE</scope>
    <source>
        <strain evidence="1">ZB1P21</strain>
    </source>
</reference>
<dbReference type="AlphaFoldDB" id="A0A926NT00"/>
<dbReference type="EMBL" id="JACWMX010000005">
    <property type="protein sequence ID" value="MBD1394057.1"/>
    <property type="molecule type" value="Genomic_DNA"/>
</dbReference>
<keyword evidence="2" id="KW-1185">Reference proteome</keyword>
<accession>A0A926NT00</accession>
<comment type="caution">
    <text evidence="1">The sequence shown here is derived from an EMBL/GenBank/DDBJ whole genome shotgun (WGS) entry which is preliminary data.</text>
</comment>
<organism evidence="1 2">
    <name type="scientific">Mucilaginibacter glaciei</name>
    <dbReference type="NCBI Taxonomy" id="2772109"/>
    <lineage>
        <taxon>Bacteria</taxon>
        <taxon>Pseudomonadati</taxon>
        <taxon>Bacteroidota</taxon>
        <taxon>Sphingobacteriia</taxon>
        <taxon>Sphingobacteriales</taxon>
        <taxon>Sphingobacteriaceae</taxon>
        <taxon>Mucilaginibacter</taxon>
    </lineage>
</organism>
<evidence type="ECO:0000313" key="2">
    <source>
        <dbReference type="Proteomes" id="UP000619078"/>
    </source>
</evidence>